<dbReference type="Gene3D" id="3.30.710.10">
    <property type="entry name" value="Potassium Channel Kv1.1, Chain A"/>
    <property type="match status" value="1"/>
</dbReference>
<dbReference type="InterPro" id="IPR000210">
    <property type="entry name" value="BTB/POZ_dom"/>
</dbReference>
<reference evidence="3 4" key="1">
    <citation type="journal article" date="2023" name="Res Sq">
        <title>Genomic and morphological characterization of Knufia obscura isolated from the Mars 2020 spacecraft assembly facility.</title>
        <authorList>
            <person name="Chander A.M."/>
            <person name="Teixeira M.M."/>
            <person name="Singh N.K."/>
            <person name="Williams M.P."/>
            <person name="Parker C.W."/>
            <person name="Leo P."/>
            <person name="Stajich J.E."/>
            <person name="Torok T."/>
            <person name="Tighe S."/>
            <person name="Mason C.E."/>
            <person name="Venkateswaran K."/>
        </authorList>
    </citation>
    <scope>NUCLEOTIDE SEQUENCE [LARGE SCALE GENOMIC DNA]</scope>
    <source>
        <strain evidence="3 4">CCFEE 5817</strain>
    </source>
</reference>
<dbReference type="Proteomes" id="UP001334248">
    <property type="component" value="Unassembled WGS sequence"/>
</dbReference>
<feature type="compositionally biased region" description="Basic residues" evidence="1">
    <location>
        <begin position="32"/>
        <end position="42"/>
    </location>
</feature>
<dbReference type="Pfam" id="PF00651">
    <property type="entry name" value="BTB"/>
    <property type="match status" value="1"/>
</dbReference>
<dbReference type="PANTHER" id="PTHR47843">
    <property type="entry name" value="BTB DOMAIN-CONTAINING PROTEIN-RELATED"/>
    <property type="match status" value="1"/>
</dbReference>
<feature type="domain" description="BTB" evidence="2">
    <location>
        <begin position="92"/>
        <end position="152"/>
    </location>
</feature>
<proteinExistence type="predicted"/>
<sequence length="295" mass="33783">MPESIYMSSNTVDQIHRKRSSAPSLSDPATTKKLRTSPRTRSSKMTDVLPDAQDSSSRPVTANTSPKPSAYVKHHSDHISMPNQYYRVAKGAIIEVVVGKKKTSYMLHKDLLIARSPYFATSLKHCWNGKRNKVDLLNEDCTAFEAFVDWLYKEGPTAHIFEGEILNISYLAACYKLADKFMIESLKNQLVNDLRTKCMQSNSRFGFDAVLVLHKCGLCQTKLYQLAMRSSVCFFVECPEAFEADRGGLDEIHEVPELAKDIMEHIRQYNKDPWEDFWEEPRCTYHDHTDGRKCN</sequence>
<accession>A0ABR0RNW4</accession>
<dbReference type="InterPro" id="IPR011333">
    <property type="entry name" value="SKP1/BTB/POZ_sf"/>
</dbReference>
<feature type="compositionally biased region" description="Polar residues" evidence="1">
    <location>
        <begin position="1"/>
        <end position="13"/>
    </location>
</feature>
<dbReference type="CDD" id="cd18186">
    <property type="entry name" value="BTB_POZ_ZBTB_KLHL-like"/>
    <property type="match status" value="1"/>
</dbReference>
<evidence type="ECO:0000313" key="4">
    <source>
        <dbReference type="Proteomes" id="UP001334248"/>
    </source>
</evidence>
<dbReference type="PANTHER" id="PTHR47843:SF3">
    <property type="entry name" value="BTB DOMAIN-CONTAINING PROTEIN"/>
    <property type="match status" value="1"/>
</dbReference>
<evidence type="ECO:0000256" key="1">
    <source>
        <dbReference type="SAM" id="MobiDB-lite"/>
    </source>
</evidence>
<dbReference type="SMART" id="SM00225">
    <property type="entry name" value="BTB"/>
    <property type="match status" value="1"/>
</dbReference>
<feature type="compositionally biased region" description="Polar residues" evidence="1">
    <location>
        <begin position="53"/>
        <end position="67"/>
    </location>
</feature>
<protein>
    <recommendedName>
        <fullName evidence="2">BTB domain-containing protein</fullName>
    </recommendedName>
</protein>
<feature type="region of interest" description="Disordered" evidence="1">
    <location>
        <begin position="1"/>
        <end position="74"/>
    </location>
</feature>
<evidence type="ECO:0000313" key="3">
    <source>
        <dbReference type="EMBL" id="KAK5942276.1"/>
    </source>
</evidence>
<evidence type="ECO:0000259" key="2">
    <source>
        <dbReference type="PROSITE" id="PS50097"/>
    </source>
</evidence>
<name>A0ABR0RNW4_9EURO</name>
<dbReference type="SUPFAM" id="SSF54695">
    <property type="entry name" value="POZ domain"/>
    <property type="match status" value="1"/>
</dbReference>
<organism evidence="3 4">
    <name type="scientific">Knufia obscura</name>
    <dbReference type="NCBI Taxonomy" id="1635080"/>
    <lineage>
        <taxon>Eukaryota</taxon>
        <taxon>Fungi</taxon>
        <taxon>Dikarya</taxon>
        <taxon>Ascomycota</taxon>
        <taxon>Pezizomycotina</taxon>
        <taxon>Eurotiomycetes</taxon>
        <taxon>Chaetothyriomycetidae</taxon>
        <taxon>Chaetothyriales</taxon>
        <taxon>Trichomeriaceae</taxon>
        <taxon>Knufia</taxon>
    </lineage>
</organism>
<dbReference type="EMBL" id="JAVHJV010000005">
    <property type="protein sequence ID" value="KAK5942276.1"/>
    <property type="molecule type" value="Genomic_DNA"/>
</dbReference>
<dbReference type="PROSITE" id="PS50097">
    <property type="entry name" value="BTB"/>
    <property type="match status" value="1"/>
</dbReference>
<gene>
    <name evidence="3" type="ORF">PMZ80_004839</name>
</gene>
<comment type="caution">
    <text evidence="3">The sequence shown here is derived from an EMBL/GenBank/DDBJ whole genome shotgun (WGS) entry which is preliminary data.</text>
</comment>
<dbReference type="RefSeq" id="XP_064730366.1">
    <property type="nucleotide sequence ID" value="XM_064873262.1"/>
</dbReference>
<keyword evidence="4" id="KW-1185">Reference proteome</keyword>
<dbReference type="GeneID" id="89998288"/>